<dbReference type="Gene3D" id="3.40.50.1820">
    <property type="entry name" value="alpha/beta hydrolase"/>
    <property type="match status" value="1"/>
</dbReference>
<dbReference type="GO" id="GO:0016298">
    <property type="term" value="F:lipase activity"/>
    <property type="evidence" value="ECO:0007669"/>
    <property type="project" value="InterPro"/>
</dbReference>
<accession>A0A1L8EGD8</accession>
<evidence type="ECO:0000259" key="6">
    <source>
        <dbReference type="Pfam" id="PF00151"/>
    </source>
</evidence>
<dbReference type="InterPro" id="IPR013818">
    <property type="entry name" value="Lipase"/>
</dbReference>
<evidence type="ECO:0000256" key="2">
    <source>
        <dbReference type="ARBA" id="ARBA00010701"/>
    </source>
</evidence>
<dbReference type="Pfam" id="PF00151">
    <property type="entry name" value="Lipase"/>
    <property type="match status" value="1"/>
</dbReference>
<reference evidence="7" key="1">
    <citation type="submission" date="2017-01" db="EMBL/GenBank/DDBJ databases">
        <title>An insight into the sialome and mialome of the horn fly, Haematobia irritans.</title>
        <authorList>
            <person name="Breijo M."/>
            <person name="Boiani M."/>
            <person name="Ures X."/>
            <person name="Rocha S."/>
            <person name="Sequeira M."/>
            <person name="Ribeiro J.M."/>
        </authorList>
    </citation>
    <scope>NUCLEOTIDE SEQUENCE</scope>
</reference>
<dbReference type="PANTHER" id="PTHR11610">
    <property type="entry name" value="LIPASE"/>
    <property type="match status" value="1"/>
</dbReference>
<dbReference type="FunFam" id="3.40.50.1820:FF:000076">
    <property type="entry name" value="phospholipase A1"/>
    <property type="match status" value="1"/>
</dbReference>
<comment type="similarity">
    <text evidence="2 4">Belongs to the AB hydrolase superfamily. Lipase family.</text>
</comment>
<dbReference type="InterPro" id="IPR000734">
    <property type="entry name" value="TAG_lipase"/>
</dbReference>
<dbReference type="GO" id="GO:0005615">
    <property type="term" value="C:extracellular space"/>
    <property type="evidence" value="ECO:0007669"/>
    <property type="project" value="TreeGrafter"/>
</dbReference>
<sequence>MKTLLLVYVSLAITLALVSSSPLRISSLDLIENRATGDVKFYLYTSDNPSTAEELFIGNEDSVKKSHFEKSRPTRIIIHGWGGSYTSTPNKPIREAYLSKDNYNVISVDWNAYSELNYISARAKVPIVGEDVAEFIDFLNQKFGMSFSNLVVIGHSLGAHVAGYCGKNVKRGTLEAIVGLDPAYPLYSYENTETRLASTDAKYVETIQTNGNVKGFLKPIGTASFYPNWGRNQPGCGTDIDGSCSHGRCVTLYAEAIKGYSFAPIYKCKSYDNILDKNGCNDLDATARIGDPLHINRTPGIFYFTTNSEAPYGHLNDRS</sequence>
<dbReference type="GO" id="GO:0017171">
    <property type="term" value="F:serine hydrolase activity"/>
    <property type="evidence" value="ECO:0007669"/>
    <property type="project" value="TreeGrafter"/>
</dbReference>
<name>A0A1L8EGD8_HAEIR</name>
<proteinExistence type="inferred from homology"/>
<evidence type="ECO:0000256" key="3">
    <source>
        <dbReference type="ARBA" id="ARBA00022525"/>
    </source>
</evidence>
<evidence type="ECO:0000313" key="7">
    <source>
        <dbReference type="EMBL" id="JAV17758.1"/>
    </source>
</evidence>
<dbReference type="AlphaFoldDB" id="A0A1L8EGD8"/>
<evidence type="ECO:0000256" key="4">
    <source>
        <dbReference type="RuleBase" id="RU004262"/>
    </source>
</evidence>
<dbReference type="PRINTS" id="PR00821">
    <property type="entry name" value="TAGLIPASE"/>
</dbReference>
<feature type="signal peptide" evidence="5">
    <location>
        <begin position="1"/>
        <end position="20"/>
    </location>
</feature>
<dbReference type="CDD" id="cd00707">
    <property type="entry name" value="Pancreat_lipase_like"/>
    <property type="match status" value="1"/>
</dbReference>
<protein>
    <submittedName>
        <fullName evidence="7">Putative phospholipase a1-like protein</fullName>
    </submittedName>
</protein>
<dbReference type="InterPro" id="IPR002334">
    <property type="entry name" value="Allerg_PlipaseA1"/>
</dbReference>
<dbReference type="EMBL" id="GFDG01001041">
    <property type="protein sequence ID" value="JAV17758.1"/>
    <property type="molecule type" value="Transcribed_RNA"/>
</dbReference>
<comment type="subcellular location">
    <subcellularLocation>
        <location evidence="1">Secreted</location>
    </subcellularLocation>
</comment>
<dbReference type="InterPro" id="IPR033906">
    <property type="entry name" value="Lipase_N"/>
</dbReference>
<evidence type="ECO:0000256" key="1">
    <source>
        <dbReference type="ARBA" id="ARBA00004613"/>
    </source>
</evidence>
<feature type="domain" description="Lipase" evidence="6">
    <location>
        <begin position="34"/>
        <end position="290"/>
    </location>
</feature>
<organism evidence="7">
    <name type="scientific">Haematobia irritans</name>
    <name type="common">Horn fly</name>
    <name type="synonym">Conops irritans</name>
    <dbReference type="NCBI Taxonomy" id="7368"/>
    <lineage>
        <taxon>Eukaryota</taxon>
        <taxon>Metazoa</taxon>
        <taxon>Ecdysozoa</taxon>
        <taxon>Arthropoda</taxon>
        <taxon>Hexapoda</taxon>
        <taxon>Insecta</taxon>
        <taxon>Pterygota</taxon>
        <taxon>Neoptera</taxon>
        <taxon>Endopterygota</taxon>
        <taxon>Diptera</taxon>
        <taxon>Brachycera</taxon>
        <taxon>Muscomorpha</taxon>
        <taxon>Muscoidea</taxon>
        <taxon>Muscidae</taxon>
        <taxon>Haematobia</taxon>
    </lineage>
</organism>
<dbReference type="PANTHER" id="PTHR11610:SF150">
    <property type="entry name" value="FI01825P-RELATED"/>
    <property type="match status" value="1"/>
</dbReference>
<keyword evidence="5" id="KW-0732">Signal</keyword>
<dbReference type="GO" id="GO:0016042">
    <property type="term" value="P:lipid catabolic process"/>
    <property type="evidence" value="ECO:0007669"/>
    <property type="project" value="TreeGrafter"/>
</dbReference>
<keyword evidence="3" id="KW-0964">Secreted</keyword>
<feature type="chain" id="PRO_5012114893" evidence="5">
    <location>
        <begin position="21"/>
        <end position="319"/>
    </location>
</feature>
<evidence type="ECO:0000256" key="5">
    <source>
        <dbReference type="SAM" id="SignalP"/>
    </source>
</evidence>
<dbReference type="InterPro" id="IPR029058">
    <property type="entry name" value="AB_hydrolase_fold"/>
</dbReference>
<dbReference type="SUPFAM" id="SSF53474">
    <property type="entry name" value="alpha/beta-Hydrolases"/>
    <property type="match status" value="1"/>
</dbReference>
<dbReference type="PRINTS" id="PR00825">
    <property type="entry name" value="DOLALLERGEN"/>
</dbReference>